<name>A0A2H6LDF3_9NOSO</name>
<dbReference type="RefSeq" id="WP_103123967.1">
    <property type="nucleotide sequence ID" value="NZ_DF978423.1"/>
</dbReference>
<keyword evidence="3" id="KW-1185">Reference proteome</keyword>
<protein>
    <submittedName>
        <fullName evidence="2">Restriction endonuclease</fullName>
    </submittedName>
</protein>
<dbReference type="EMBL" id="BDGE01000018">
    <property type="protein sequence ID" value="GBE91264.1"/>
    <property type="molecule type" value="Genomic_DNA"/>
</dbReference>
<evidence type="ECO:0000259" key="1">
    <source>
        <dbReference type="Pfam" id="PF04313"/>
    </source>
</evidence>
<sequence>MVFADEIAKVAEQVRKRSTVVMGEEAAKMALILPFFSALGYDVFDPTEVIPEYTADFATKRARQLEKVDYAIAINGVIVMIVEAKASDKKPEAHDGQLKKYFNALVTTKVAIVTNGIEYRFFTDLREKNIMDDEPFFCFNILKYEQKQIENLKFFHKDNFDAAIIKHHAEEMVYLQGMNQLVDNLLRSPSEEFIRFLVAQLGSIAPNYEVKIKVTNKVVEKFRPIVKKSIQGCLVDLMTQSISREMGDSGQVISNTPPIESEEVQEEEEQSIVENQVETTAEELEAFEKVKFIAARSKISSLEIKHKDVVSYFGINVGKTNWWFLRLYLSSKKKSFVTRLPINEVRALAAGFEVQEMSASIGDATSRVIISSVNDLNNLSELILKCYETEAAKHSFIKVA</sequence>
<evidence type="ECO:0000313" key="3">
    <source>
        <dbReference type="Proteomes" id="UP000236527"/>
    </source>
</evidence>
<dbReference type="GO" id="GO:0003677">
    <property type="term" value="F:DNA binding"/>
    <property type="evidence" value="ECO:0007669"/>
    <property type="project" value="UniProtKB-KW"/>
</dbReference>
<keyword evidence="2" id="KW-0378">Hydrolase</keyword>
<evidence type="ECO:0000313" key="2">
    <source>
        <dbReference type="EMBL" id="GBE91264.1"/>
    </source>
</evidence>
<dbReference type="GO" id="GO:0009035">
    <property type="term" value="F:type I site-specific deoxyribonuclease activity"/>
    <property type="evidence" value="ECO:0007669"/>
    <property type="project" value="UniProtKB-EC"/>
</dbReference>
<dbReference type="Gene3D" id="3.90.1570.30">
    <property type="match status" value="1"/>
</dbReference>
<organism evidence="2 3">
    <name type="scientific">Nostoc cycadae WK-1</name>
    <dbReference type="NCBI Taxonomy" id="1861711"/>
    <lineage>
        <taxon>Bacteria</taxon>
        <taxon>Bacillati</taxon>
        <taxon>Cyanobacteriota</taxon>
        <taxon>Cyanophyceae</taxon>
        <taxon>Nostocales</taxon>
        <taxon>Nostocaceae</taxon>
        <taxon>Nostoc</taxon>
    </lineage>
</organism>
<dbReference type="Proteomes" id="UP000236527">
    <property type="component" value="Unassembled WGS sequence"/>
</dbReference>
<dbReference type="GO" id="GO:0009307">
    <property type="term" value="P:DNA restriction-modification system"/>
    <property type="evidence" value="ECO:0007669"/>
    <property type="project" value="UniProtKB-KW"/>
</dbReference>
<dbReference type="AlphaFoldDB" id="A0A2H6LDF3"/>
<gene>
    <name evidence="2" type="ORF">NCWK1_0988</name>
</gene>
<dbReference type="GO" id="GO:0005524">
    <property type="term" value="F:ATP binding"/>
    <property type="evidence" value="ECO:0007669"/>
    <property type="project" value="UniProtKB-KW"/>
</dbReference>
<feature type="domain" description="Restriction endonuclease type I HsdR N-terminal" evidence="1">
    <location>
        <begin position="63"/>
        <end position="129"/>
    </location>
</feature>
<dbReference type="InterPro" id="IPR007409">
    <property type="entry name" value="Restrct_endonuc_type1_HsdR_N"/>
</dbReference>
<accession>A0A2H6LDF3</accession>
<comment type="caution">
    <text evidence="2">The sequence shown here is derived from an EMBL/GenBank/DDBJ whole genome shotgun (WGS) entry which is preliminary data.</text>
</comment>
<keyword evidence="2" id="KW-0255">Endonuclease</keyword>
<dbReference type="Pfam" id="PF04313">
    <property type="entry name" value="HSDR_N"/>
    <property type="match status" value="1"/>
</dbReference>
<keyword evidence="2" id="KW-0540">Nuclease</keyword>
<reference evidence="3" key="1">
    <citation type="journal article" date="2018" name="Genome Announc.">
        <title>Draft Genome Sequence of the Nitrogen-Fixing and Hormogonia-Inducing Cyanobacterium Nostoc cycadae Strain WK-1, Isolated from the Coralloid Roots of Cycas revoluta.</title>
        <authorList>
            <person name="Kanesaki Y."/>
            <person name="Hirose M."/>
            <person name="Hirose Y."/>
            <person name="Fujisawa T."/>
            <person name="Nakamura Y."/>
            <person name="Watanabe S."/>
            <person name="Matsunaga S."/>
            <person name="Uchida H."/>
            <person name="Murakami A."/>
        </authorList>
    </citation>
    <scope>NUCLEOTIDE SEQUENCE [LARGE SCALE GENOMIC DNA]</scope>
    <source>
        <strain evidence="3">WK-1</strain>
    </source>
</reference>
<proteinExistence type="predicted"/>